<organism evidence="2 3">
    <name type="scientific">Klebsiella phage vB_KpnM_IME346</name>
    <dbReference type="NCBI Taxonomy" id="2562174"/>
    <lineage>
        <taxon>Viruses</taxon>
        <taxon>Duplodnaviria</taxon>
        <taxon>Heunggongvirae</taxon>
        <taxon>Uroviricota</taxon>
        <taxon>Caudoviricetes</taxon>
        <taxon>Jameshumphriesvirinae</taxon>
        <taxon>Bimevirus</taxon>
        <taxon>Bimevirus IME346</taxon>
    </lineage>
</organism>
<evidence type="ECO:0000259" key="1">
    <source>
        <dbReference type="SMART" id="SM00974"/>
    </source>
</evidence>
<keyword evidence="3" id="KW-1185">Reference proteome</keyword>
<dbReference type="Pfam" id="PF21817">
    <property type="entry name" value="CapR"/>
    <property type="match status" value="1"/>
</dbReference>
<dbReference type="InterPro" id="IPR018306">
    <property type="entry name" value="Phage_T5_Orf172_DNA-bd"/>
</dbReference>
<protein>
    <recommendedName>
        <fullName evidence="1">Bacteriophage T5 Orf172 DNA-binding domain-containing protein</fullName>
    </recommendedName>
</protein>
<feature type="domain" description="Bacteriophage T5 Orf172 DNA-binding" evidence="1">
    <location>
        <begin position="221"/>
        <end position="304"/>
    </location>
</feature>
<dbReference type="InterPro" id="IPR048793">
    <property type="entry name" value="CapR_dom"/>
</dbReference>
<evidence type="ECO:0000313" key="3">
    <source>
        <dbReference type="Proteomes" id="UP000297856"/>
    </source>
</evidence>
<dbReference type="EMBL" id="MK685667">
    <property type="protein sequence ID" value="QBZ68931.1"/>
    <property type="molecule type" value="Genomic_DNA"/>
</dbReference>
<sequence>MAARIPQEVREQQIAELCEGTIYSFVGWQGEYLRNTSNIVCNCSVHGDWVCRLADFINGSRCRKCANEKFSLERRHGVDVWRKRIEDRIAETGYHLASMGGNFKNQRSKVTLKCTLHGEFTAIADNVVNGRFGCPKCSGCYRFTEEESRLRIIDKIGNRPYDFVDFYDGHTLTSKVTLRCHDHGEWTTSIRNFLYGGIGCPVCAKGSFKKNSVGYLYLLLSENGRFVKVGISGRLKNRLSELRCRTPFDFSVMDIVKFEKGEDALSFEKMIHNEFESANLEGFQGCTEWLKWNPAIPLWFKYLNG</sequence>
<dbReference type="KEGG" id="vg:78058793"/>
<name>A0A4D6DRJ2_9CAUD</name>
<evidence type="ECO:0000313" key="2">
    <source>
        <dbReference type="EMBL" id="QBZ68931.1"/>
    </source>
</evidence>
<dbReference type="RefSeq" id="YP_010684248.1">
    <property type="nucleotide sequence ID" value="NC_071137.1"/>
</dbReference>
<dbReference type="SMART" id="SM00974">
    <property type="entry name" value="T5orf172"/>
    <property type="match status" value="1"/>
</dbReference>
<dbReference type="GeneID" id="78058793"/>
<accession>A0A4D6DRJ2</accession>
<reference evidence="2 3" key="1">
    <citation type="submission" date="2019-03" db="EMBL/GenBank/DDBJ databases">
        <authorList>
            <person name="Gao M.M."/>
            <person name="Mi Z.Z."/>
            <person name="Bai C.C."/>
        </authorList>
    </citation>
    <scope>NUCLEOTIDE SEQUENCE [LARGE SCALE GENOMIC DNA]</scope>
</reference>
<dbReference type="Pfam" id="PF13455">
    <property type="entry name" value="MUG113"/>
    <property type="match status" value="1"/>
</dbReference>
<proteinExistence type="predicted"/>
<dbReference type="Proteomes" id="UP000297856">
    <property type="component" value="Segment"/>
</dbReference>